<gene>
    <name evidence="1" type="ORF">EUA94_11085</name>
</gene>
<dbReference type="RefSeq" id="WP_129426931.1">
    <property type="nucleotide sequence ID" value="NZ_SDWV01000009.1"/>
</dbReference>
<comment type="caution">
    <text evidence="1">The sequence shown here is derived from an EMBL/GenBank/DDBJ whole genome shotgun (WGS) entry which is preliminary data.</text>
</comment>
<dbReference type="Proteomes" id="UP000291101">
    <property type="component" value="Unassembled WGS sequence"/>
</dbReference>
<sequence>MNDLIAQVDRNPGFNDMTDGLKMIDGAADSAEAFGRGDWIEGSVNGLSAGLDMVGAAIDPIGTIGSMFAGWLISHIGPVQDALDELLGDPATIESFAQTWQNCATHLGGLADDYRGAVAGDLAGLRGVTMDAYREFAEVEESLVRGMGNVCTGVGAGVALGGTVLAGVREFIVQIMSDAIGQIIKLLGEAAATLGIMAPHALTTAANKARQLIQRTRELMTDLARSLDRFADLVSDISPALETASSALAKASRYASQMNETELTALTQLIKSASQVDNYRDPQPA</sequence>
<proteinExistence type="predicted"/>
<protein>
    <recommendedName>
        <fullName evidence="3">WXG100 family type VII secretion target</fullName>
    </recommendedName>
</protein>
<evidence type="ECO:0000313" key="1">
    <source>
        <dbReference type="EMBL" id="RYC11140.1"/>
    </source>
</evidence>
<accession>A0A4Q2T2C4</accession>
<keyword evidence="2" id="KW-1185">Reference proteome</keyword>
<dbReference type="EMBL" id="SDWV01000009">
    <property type="protein sequence ID" value="RYC11140.1"/>
    <property type="molecule type" value="Genomic_DNA"/>
</dbReference>
<dbReference type="AlphaFoldDB" id="A0A4Q2T2C4"/>
<evidence type="ECO:0008006" key="3">
    <source>
        <dbReference type="Google" id="ProtNLM"/>
    </source>
</evidence>
<name>A0A4Q2T2C4_9ACTN</name>
<evidence type="ECO:0000313" key="2">
    <source>
        <dbReference type="Proteomes" id="UP000291101"/>
    </source>
</evidence>
<dbReference type="OrthoDB" id="2086631at2"/>
<organism evidence="1 2">
    <name type="scientific">Nocardioides zhouii</name>
    <dbReference type="NCBI Taxonomy" id="1168729"/>
    <lineage>
        <taxon>Bacteria</taxon>
        <taxon>Bacillati</taxon>
        <taxon>Actinomycetota</taxon>
        <taxon>Actinomycetes</taxon>
        <taxon>Propionibacteriales</taxon>
        <taxon>Nocardioidaceae</taxon>
        <taxon>Nocardioides</taxon>
    </lineage>
</organism>
<reference evidence="1 2" key="1">
    <citation type="submission" date="2019-01" db="EMBL/GenBank/DDBJ databases">
        <title>Novel species of Nocardioides.</title>
        <authorList>
            <person name="Liu Q."/>
            <person name="X Y.-H."/>
        </authorList>
    </citation>
    <scope>NUCLEOTIDE SEQUENCE [LARGE SCALE GENOMIC DNA]</scope>
    <source>
        <strain evidence="1 2">HLT2-9</strain>
    </source>
</reference>